<organism evidence="3 4">
    <name type="scientific">Fibrisoma montanum</name>
    <dbReference type="NCBI Taxonomy" id="2305895"/>
    <lineage>
        <taxon>Bacteria</taxon>
        <taxon>Pseudomonadati</taxon>
        <taxon>Bacteroidota</taxon>
        <taxon>Cytophagia</taxon>
        <taxon>Cytophagales</taxon>
        <taxon>Spirosomataceae</taxon>
        <taxon>Fibrisoma</taxon>
    </lineage>
</organism>
<gene>
    <name evidence="3" type="ORF">DYU11_29630</name>
</gene>
<reference evidence="3 4" key="1">
    <citation type="submission" date="2018-08" db="EMBL/GenBank/DDBJ databases">
        <title>Fibrisoma montanum sp. nov., isolated from Danxia mountain soil.</title>
        <authorList>
            <person name="Huang Y."/>
        </authorList>
    </citation>
    <scope>NUCLEOTIDE SEQUENCE [LARGE SCALE GENOMIC DNA]</scope>
    <source>
        <strain evidence="3 4">HYT19</strain>
    </source>
</reference>
<dbReference type="Proteomes" id="UP000283523">
    <property type="component" value="Unassembled WGS sequence"/>
</dbReference>
<evidence type="ECO:0000313" key="3">
    <source>
        <dbReference type="EMBL" id="RIV18118.1"/>
    </source>
</evidence>
<feature type="transmembrane region" description="Helical" evidence="2">
    <location>
        <begin position="105"/>
        <end position="125"/>
    </location>
</feature>
<accession>A0A418LY50</accession>
<protein>
    <recommendedName>
        <fullName evidence="5">Tetratricopeptide repeat protein</fullName>
    </recommendedName>
</protein>
<feature type="compositionally biased region" description="Basic and acidic residues" evidence="1">
    <location>
        <begin position="167"/>
        <end position="178"/>
    </location>
</feature>
<dbReference type="EMBL" id="QXED01000013">
    <property type="protein sequence ID" value="RIV18118.1"/>
    <property type="molecule type" value="Genomic_DNA"/>
</dbReference>
<sequence length="337" mass="37503">MAFSETDYAQIDAYLHNRLTESEKQALEERLRSESDFAAEVEWFRSFVQNYQQLRTRETVEDINRQLRGQTAPIGETHHVPADQEGRVLPLPTDQSAGRRSLRPVWLAAAAVGTVVLSLGIWFSLRPTTAEKPVVVQRTETTPTSPVDPKTEPQTTSVPTVTPNNREQSRPYLDDRPRLAGQAPAELRSAIDALNNDDPTAALRLLSRIRPQATKPRPADAPTATTDSAEAEDEPLFGAAPTESATAPANTATNRRLDTYRRFYTGLSYLRKGQPEQALRVLNTVQSPLRETADWYSALSYLQLNQAAPGKRLLNRIAGSPNHPYQTDARKLLSQLP</sequence>
<name>A0A418LY50_9BACT</name>
<comment type="caution">
    <text evidence="3">The sequence shown here is derived from an EMBL/GenBank/DDBJ whole genome shotgun (WGS) entry which is preliminary data.</text>
</comment>
<evidence type="ECO:0000256" key="2">
    <source>
        <dbReference type="SAM" id="Phobius"/>
    </source>
</evidence>
<evidence type="ECO:0008006" key="5">
    <source>
        <dbReference type="Google" id="ProtNLM"/>
    </source>
</evidence>
<feature type="compositionally biased region" description="Polar residues" evidence="1">
    <location>
        <begin position="152"/>
        <end position="166"/>
    </location>
</feature>
<keyword evidence="2" id="KW-1133">Transmembrane helix</keyword>
<keyword evidence="2" id="KW-0472">Membrane</keyword>
<evidence type="ECO:0000313" key="4">
    <source>
        <dbReference type="Proteomes" id="UP000283523"/>
    </source>
</evidence>
<feature type="region of interest" description="Disordered" evidence="1">
    <location>
        <begin position="207"/>
        <end position="233"/>
    </location>
</feature>
<evidence type="ECO:0000256" key="1">
    <source>
        <dbReference type="SAM" id="MobiDB-lite"/>
    </source>
</evidence>
<proteinExistence type="predicted"/>
<keyword evidence="4" id="KW-1185">Reference proteome</keyword>
<dbReference type="AlphaFoldDB" id="A0A418LY50"/>
<feature type="region of interest" description="Disordered" evidence="1">
    <location>
        <begin position="134"/>
        <end position="178"/>
    </location>
</feature>
<keyword evidence="2" id="KW-0812">Transmembrane</keyword>